<dbReference type="InterPro" id="IPR036259">
    <property type="entry name" value="MFS_trans_sf"/>
</dbReference>
<dbReference type="RefSeq" id="WP_248938716.1">
    <property type="nucleotide sequence ID" value="NZ_JAKIKS010000006.1"/>
</dbReference>
<dbReference type="Gene3D" id="1.20.1250.20">
    <property type="entry name" value="MFS general substrate transporter like domains"/>
    <property type="match status" value="1"/>
</dbReference>
<evidence type="ECO:0000256" key="7">
    <source>
        <dbReference type="SAM" id="Phobius"/>
    </source>
</evidence>
<dbReference type="InterPro" id="IPR020846">
    <property type="entry name" value="MFS_dom"/>
</dbReference>
<feature type="transmembrane region" description="Helical" evidence="7">
    <location>
        <begin position="319"/>
        <end position="343"/>
    </location>
</feature>
<dbReference type="PANTHER" id="PTHR43266">
    <property type="entry name" value="MACROLIDE-EFFLUX PROTEIN"/>
    <property type="match status" value="1"/>
</dbReference>
<feature type="transmembrane region" description="Helical" evidence="7">
    <location>
        <begin position="9"/>
        <end position="33"/>
    </location>
</feature>
<dbReference type="InterPro" id="IPR011701">
    <property type="entry name" value="MFS"/>
</dbReference>
<feature type="transmembrane region" description="Helical" evidence="7">
    <location>
        <begin position="386"/>
        <end position="403"/>
    </location>
</feature>
<evidence type="ECO:0000256" key="3">
    <source>
        <dbReference type="ARBA" id="ARBA00022475"/>
    </source>
</evidence>
<name>A0ABT0L6W3_9GAMM</name>
<keyword evidence="3" id="KW-1003">Cell membrane</keyword>
<protein>
    <submittedName>
        <fullName evidence="9">MFS transporter</fullName>
    </submittedName>
</protein>
<comment type="subcellular location">
    <subcellularLocation>
        <location evidence="1">Cell membrane</location>
        <topology evidence="1">Multi-pass membrane protein</topology>
    </subcellularLocation>
</comment>
<evidence type="ECO:0000313" key="10">
    <source>
        <dbReference type="Proteomes" id="UP001203423"/>
    </source>
</evidence>
<evidence type="ECO:0000256" key="1">
    <source>
        <dbReference type="ARBA" id="ARBA00004651"/>
    </source>
</evidence>
<dbReference type="SUPFAM" id="SSF103473">
    <property type="entry name" value="MFS general substrate transporter"/>
    <property type="match status" value="1"/>
</dbReference>
<feature type="transmembrane region" description="Helical" evidence="7">
    <location>
        <begin position="355"/>
        <end position="380"/>
    </location>
</feature>
<keyword evidence="4 7" id="KW-0812">Transmembrane</keyword>
<feature type="transmembrane region" description="Helical" evidence="7">
    <location>
        <begin position="218"/>
        <end position="236"/>
    </location>
</feature>
<accession>A0ABT0L6W3</accession>
<sequence length="418" mass="46409">MSRHRFRALFLINFSGVTLDNLIKNVLIIFVGFEAQSEQVAAQLTAIAMALFILPCLLLSGIVGQIADRYSKMFLFKQLKGFEYLVIAFLSYCLFEKNIYLLCFLLLPIGLVACLSSPLKLAMIDDVVPRAQRSRTTTLFQSSSVIAVLLGTGIGGFLMNININITIIGIMTLTLISAILVLSQKNPDGIPIKSPQEPLRFKGQYKKMQLIISHDPKLLLGVSLIAYYWFFINLSYSQTATYAKYQLQVDEFHVTMLLTTMTLAIACGSMLYLFLNNRVNQGIITFLGCIGFSVGYLMLSSNSLSSSQHLFLNIMDEFTQALIIIFLLNLLSSLLLFSGFALLQVNGADAQKAAIFAANNFVCALSVITSSGIMGIVLHYDINVKQLFFIFSILSVLGALFLFKQHHNQIKLTPQPIP</sequence>
<dbReference type="Pfam" id="PF07690">
    <property type="entry name" value="MFS_1"/>
    <property type="match status" value="1"/>
</dbReference>
<evidence type="ECO:0000313" key="9">
    <source>
        <dbReference type="EMBL" id="MCL1123428.1"/>
    </source>
</evidence>
<feature type="transmembrane region" description="Helical" evidence="7">
    <location>
        <begin position="165"/>
        <end position="183"/>
    </location>
</feature>
<dbReference type="EMBL" id="JAKIKS010000006">
    <property type="protein sequence ID" value="MCL1123428.1"/>
    <property type="molecule type" value="Genomic_DNA"/>
</dbReference>
<evidence type="ECO:0000256" key="5">
    <source>
        <dbReference type="ARBA" id="ARBA00022989"/>
    </source>
</evidence>
<keyword evidence="2" id="KW-0813">Transport</keyword>
<dbReference type="PROSITE" id="PS50850">
    <property type="entry name" value="MFS"/>
    <property type="match status" value="1"/>
</dbReference>
<feature type="transmembrane region" description="Helical" evidence="7">
    <location>
        <begin position="282"/>
        <end position="299"/>
    </location>
</feature>
<evidence type="ECO:0000259" key="8">
    <source>
        <dbReference type="PROSITE" id="PS50850"/>
    </source>
</evidence>
<dbReference type="PANTHER" id="PTHR43266:SF2">
    <property type="entry name" value="MAJOR FACILITATOR SUPERFAMILY (MFS) PROFILE DOMAIN-CONTAINING PROTEIN"/>
    <property type="match status" value="1"/>
</dbReference>
<feature type="transmembrane region" description="Helical" evidence="7">
    <location>
        <begin position="39"/>
        <end position="62"/>
    </location>
</feature>
<evidence type="ECO:0000256" key="4">
    <source>
        <dbReference type="ARBA" id="ARBA00022692"/>
    </source>
</evidence>
<feature type="domain" description="Major facilitator superfamily (MFS) profile" evidence="8">
    <location>
        <begin position="9"/>
        <end position="410"/>
    </location>
</feature>
<dbReference type="Proteomes" id="UP001203423">
    <property type="component" value="Unassembled WGS sequence"/>
</dbReference>
<feature type="transmembrane region" description="Helical" evidence="7">
    <location>
        <begin position="256"/>
        <end position="275"/>
    </location>
</feature>
<gene>
    <name evidence="9" type="ORF">L2764_02760</name>
</gene>
<evidence type="ECO:0000256" key="2">
    <source>
        <dbReference type="ARBA" id="ARBA00022448"/>
    </source>
</evidence>
<keyword evidence="10" id="KW-1185">Reference proteome</keyword>
<organism evidence="9 10">
    <name type="scientific">Shewanella surugensis</name>
    <dbReference type="NCBI Taxonomy" id="212020"/>
    <lineage>
        <taxon>Bacteria</taxon>
        <taxon>Pseudomonadati</taxon>
        <taxon>Pseudomonadota</taxon>
        <taxon>Gammaproteobacteria</taxon>
        <taxon>Alteromonadales</taxon>
        <taxon>Shewanellaceae</taxon>
        <taxon>Shewanella</taxon>
    </lineage>
</organism>
<keyword evidence="5 7" id="KW-1133">Transmembrane helix</keyword>
<reference evidence="9 10" key="1">
    <citation type="submission" date="2022-01" db="EMBL/GenBank/DDBJ databases">
        <title>Whole genome-based taxonomy of the Shewanellaceae.</title>
        <authorList>
            <person name="Martin-Rodriguez A.J."/>
        </authorList>
    </citation>
    <scope>NUCLEOTIDE SEQUENCE [LARGE SCALE GENOMIC DNA]</scope>
    <source>
        <strain evidence="9 10">DSM 17177</strain>
    </source>
</reference>
<proteinExistence type="predicted"/>
<comment type="caution">
    <text evidence="9">The sequence shown here is derived from an EMBL/GenBank/DDBJ whole genome shotgun (WGS) entry which is preliminary data.</text>
</comment>
<keyword evidence="6 7" id="KW-0472">Membrane</keyword>
<evidence type="ECO:0000256" key="6">
    <source>
        <dbReference type="ARBA" id="ARBA00023136"/>
    </source>
</evidence>